<comment type="subunit">
    <text evidence="5">Homodimer.</text>
</comment>
<keyword evidence="4 5" id="KW-0560">Oxidoreductase</keyword>
<dbReference type="InterPro" id="IPR012349">
    <property type="entry name" value="Split_barrel_FMN-bd"/>
</dbReference>
<dbReference type="NCBIfam" id="NF004231">
    <property type="entry name" value="PRK05679.1"/>
    <property type="match status" value="1"/>
</dbReference>
<dbReference type="InterPro" id="IPR019576">
    <property type="entry name" value="Pyridoxamine_oxidase_dimer_C"/>
</dbReference>
<evidence type="ECO:0000256" key="1">
    <source>
        <dbReference type="ARBA" id="ARBA00007301"/>
    </source>
</evidence>
<comment type="caution">
    <text evidence="8">The sequence shown here is derived from an EMBL/GenBank/DDBJ whole genome shotgun (WGS) entry which is preliminary data.</text>
</comment>
<dbReference type="Gene3D" id="2.30.110.10">
    <property type="entry name" value="Electron Transport, Fmn-binding Protein, Chain A"/>
    <property type="match status" value="1"/>
</dbReference>
<feature type="binding site" evidence="5">
    <location>
        <begin position="144"/>
        <end position="145"/>
    </location>
    <ligand>
        <name>FMN</name>
        <dbReference type="ChEBI" id="CHEBI:58210"/>
    </ligand>
</feature>
<dbReference type="PANTHER" id="PTHR10851:SF0">
    <property type="entry name" value="PYRIDOXINE-5'-PHOSPHATE OXIDASE"/>
    <property type="match status" value="1"/>
</dbReference>
<feature type="domain" description="Pyridoxamine 5'-phosphate oxidase N-terminal" evidence="6">
    <location>
        <begin position="37"/>
        <end position="163"/>
    </location>
</feature>
<feature type="binding site" evidence="5">
    <location>
        <begin position="65"/>
        <end position="70"/>
    </location>
    <ligand>
        <name>FMN</name>
        <dbReference type="ChEBI" id="CHEBI:58210"/>
    </ligand>
</feature>
<protein>
    <recommendedName>
        <fullName evidence="5">Pyridoxine/pyridoxamine 5'-phosphate oxidase</fullName>
        <ecNumber evidence="5">1.4.3.5</ecNumber>
    </recommendedName>
    <alternativeName>
        <fullName evidence="5">PNP/PMP oxidase</fullName>
        <shortName evidence="5">PNPOx</shortName>
    </alternativeName>
    <alternativeName>
        <fullName evidence="5">Pyridoxal 5'-phosphate synthase</fullName>
    </alternativeName>
</protein>
<evidence type="ECO:0000313" key="8">
    <source>
        <dbReference type="EMBL" id="MFD2744277.1"/>
    </source>
</evidence>
<dbReference type="PROSITE" id="PS01064">
    <property type="entry name" value="PYRIDOX_OXIDASE"/>
    <property type="match status" value="1"/>
</dbReference>
<dbReference type="InterPro" id="IPR011576">
    <property type="entry name" value="Pyridox_Oxase_N"/>
</dbReference>
<comment type="function">
    <text evidence="5">Catalyzes the oxidation of either pyridoxine 5'-phosphate (PNP) or pyridoxamine 5'-phosphate (PMP) into pyridoxal 5'-phosphate (PLP).</text>
</comment>
<dbReference type="PANTHER" id="PTHR10851">
    <property type="entry name" value="PYRIDOXINE-5-PHOSPHATE OXIDASE"/>
    <property type="match status" value="1"/>
</dbReference>
<name>A0ABW5UFN1_9SPHI</name>
<dbReference type="SUPFAM" id="SSF50475">
    <property type="entry name" value="FMN-binding split barrel"/>
    <property type="match status" value="1"/>
</dbReference>
<dbReference type="Pfam" id="PF01243">
    <property type="entry name" value="PNPOx_N"/>
    <property type="match status" value="1"/>
</dbReference>
<organism evidence="8 9">
    <name type="scientific">Sphingobacterium populi</name>
    <dbReference type="NCBI Taxonomy" id="1812824"/>
    <lineage>
        <taxon>Bacteria</taxon>
        <taxon>Pseudomonadati</taxon>
        <taxon>Bacteroidota</taxon>
        <taxon>Sphingobacteriia</taxon>
        <taxon>Sphingobacteriales</taxon>
        <taxon>Sphingobacteriaceae</taxon>
        <taxon>Sphingobacterium</taxon>
    </lineage>
</organism>
<dbReference type="RefSeq" id="WP_066751395.1">
    <property type="nucleotide sequence ID" value="NZ_JBHUMB010000014.1"/>
</dbReference>
<evidence type="ECO:0000256" key="2">
    <source>
        <dbReference type="ARBA" id="ARBA00022630"/>
    </source>
</evidence>
<gene>
    <name evidence="5 8" type="primary">pdxH</name>
    <name evidence="8" type="ORF">ACFSQ6_12840</name>
</gene>
<evidence type="ECO:0000256" key="5">
    <source>
        <dbReference type="HAMAP-Rule" id="MF_01629"/>
    </source>
</evidence>
<dbReference type="HAMAP" id="MF_01629">
    <property type="entry name" value="PdxH"/>
    <property type="match status" value="1"/>
</dbReference>
<feature type="binding site" evidence="5">
    <location>
        <position position="87"/>
    </location>
    <ligand>
        <name>FMN</name>
        <dbReference type="ChEBI" id="CHEBI:58210"/>
    </ligand>
</feature>
<dbReference type="Pfam" id="PF10590">
    <property type="entry name" value="PNP_phzG_C"/>
    <property type="match status" value="1"/>
</dbReference>
<evidence type="ECO:0000256" key="3">
    <source>
        <dbReference type="ARBA" id="ARBA00022643"/>
    </source>
</evidence>
<comment type="cofactor">
    <cofactor evidence="5">
        <name>FMN</name>
        <dbReference type="ChEBI" id="CHEBI:58210"/>
    </cofactor>
    <text evidence="5">Binds 1 FMN per subunit.</text>
</comment>
<comment type="caution">
    <text evidence="5">Lacks conserved residue(s) required for the propagation of feature annotation.</text>
</comment>
<evidence type="ECO:0000259" key="6">
    <source>
        <dbReference type="Pfam" id="PF01243"/>
    </source>
</evidence>
<feature type="binding site" evidence="5">
    <location>
        <position position="200"/>
    </location>
    <ligand>
        <name>FMN</name>
        <dbReference type="ChEBI" id="CHEBI:58210"/>
    </ligand>
</feature>
<keyword evidence="2 5" id="KW-0285">Flavoprotein</keyword>
<feature type="binding site" evidence="5">
    <location>
        <position position="190"/>
    </location>
    <ligand>
        <name>FMN</name>
        <dbReference type="ChEBI" id="CHEBI:58210"/>
    </ligand>
</feature>
<comment type="similarity">
    <text evidence="1 5">Belongs to the pyridoxamine 5'-phosphate oxidase family.</text>
</comment>
<evidence type="ECO:0000259" key="7">
    <source>
        <dbReference type="Pfam" id="PF10590"/>
    </source>
</evidence>
<sequence length="217" mass="25119">MAIIRQELADLREDYIKGSLDDKDVLDDPIQQFATWLDEALRAEVLEPTAMVLSTVDEQQMPKSRVVLLKDIKPEGFSFFTNYDSAKGRDMGNHPYVSLLFFWPELQRQVRIVGRVEKLAAQESDHYFQSRPRGSQIGAIASPQSAKIPNRSFLEERVAQIEAKYVDDTAIPRPLHWGGYLVRPTEMEFWQGRASRLHDRIVYTSDRQAWRKQRLAP</sequence>
<feature type="binding site" evidence="5">
    <location>
        <begin position="80"/>
        <end position="81"/>
    </location>
    <ligand>
        <name>FMN</name>
        <dbReference type="ChEBI" id="CHEBI:58210"/>
    </ligand>
</feature>
<feature type="binding site" evidence="5">
    <location>
        <position position="109"/>
    </location>
    <ligand>
        <name>FMN</name>
        <dbReference type="ChEBI" id="CHEBI:58210"/>
    </ligand>
</feature>
<proteinExistence type="inferred from homology"/>
<feature type="binding site" evidence="5">
    <location>
        <position position="127"/>
    </location>
    <ligand>
        <name>substrate</name>
    </ligand>
</feature>
<feature type="binding site" evidence="5">
    <location>
        <position position="131"/>
    </location>
    <ligand>
        <name>substrate</name>
    </ligand>
</feature>
<keyword evidence="3 5" id="KW-0288">FMN</keyword>
<dbReference type="Proteomes" id="UP001597418">
    <property type="component" value="Unassembled WGS sequence"/>
</dbReference>
<feature type="domain" description="Pyridoxine 5'-phosphate oxidase dimerisation C-terminal" evidence="7">
    <location>
        <begin position="177"/>
        <end position="217"/>
    </location>
</feature>
<keyword evidence="9" id="KW-1185">Reference proteome</keyword>
<comment type="catalytic activity">
    <reaction evidence="5">
        <text>pyridoxine 5'-phosphate + O2 = pyridoxal 5'-phosphate + H2O2</text>
        <dbReference type="Rhea" id="RHEA:15149"/>
        <dbReference type="ChEBI" id="CHEBI:15379"/>
        <dbReference type="ChEBI" id="CHEBI:16240"/>
        <dbReference type="ChEBI" id="CHEBI:58589"/>
        <dbReference type="ChEBI" id="CHEBI:597326"/>
        <dbReference type="EC" id="1.4.3.5"/>
    </reaction>
</comment>
<dbReference type="EMBL" id="JBHUMB010000014">
    <property type="protein sequence ID" value="MFD2744277.1"/>
    <property type="molecule type" value="Genomic_DNA"/>
</dbReference>
<dbReference type="GO" id="GO:0004733">
    <property type="term" value="F:pyridoxamine phosphate oxidase activity"/>
    <property type="evidence" value="ECO:0007669"/>
    <property type="project" value="UniProtKB-EC"/>
</dbReference>
<reference evidence="9" key="1">
    <citation type="journal article" date="2019" name="Int. J. Syst. Evol. Microbiol.">
        <title>The Global Catalogue of Microorganisms (GCM) 10K type strain sequencing project: providing services to taxonomists for standard genome sequencing and annotation.</title>
        <authorList>
            <consortium name="The Broad Institute Genomics Platform"/>
            <consortium name="The Broad Institute Genome Sequencing Center for Infectious Disease"/>
            <person name="Wu L."/>
            <person name="Ma J."/>
        </authorList>
    </citation>
    <scope>NUCLEOTIDE SEQUENCE [LARGE SCALE GENOMIC DNA]</scope>
    <source>
        <strain evidence="9">KCTC 42247</strain>
    </source>
</reference>
<dbReference type="PIRSF" id="PIRSF000190">
    <property type="entry name" value="Pyd_amn-ph_oxd"/>
    <property type="match status" value="1"/>
</dbReference>
<feature type="binding site" evidence="5">
    <location>
        <begin position="196"/>
        <end position="198"/>
    </location>
    <ligand>
        <name>substrate</name>
    </ligand>
</feature>
<dbReference type="InterPro" id="IPR000659">
    <property type="entry name" value="Pyridox_Oxase"/>
</dbReference>
<comment type="pathway">
    <text evidence="5">Cofactor metabolism; pyridoxal 5'-phosphate salvage; pyridoxal 5'-phosphate from pyridoxine 5'-phosphate: step 1/1.</text>
</comment>
<dbReference type="EC" id="1.4.3.5" evidence="5"/>
<keyword evidence="5" id="KW-0664">Pyridoxine biosynthesis</keyword>
<evidence type="ECO:0000256" key="4">
    <source>
        <dbReference type="ARBA" id="ARBA00023002"/>
    </source>
</evidence>
<comment type="catalytic activity">
    <reaction evidence="5">
        <text>pyridoxamine 5'-phosphate + O2 + H2O = pyridoxal 5'-phosphate + H2O2 + NH4(+)</text>
        <dbReference type="Rhea" id="RHEA:15817"/>
        <dbReference type="ChEBI" id="CHEBI:15377"/>
        <dbReference type="ChEBI" id="CHEBI:15379"/>
        <dbReference type="ChEBI" id="CHEBI:16240"/>
        <dbReference type="ChEBI" id="CHEBI:28938"/>
        <dbReference type="ChEBI" id="CHEBI:58451"/>
        <dbReference type="ChEBI" id="CHEBI:597326"/>
        <dbReference type="EC" id="1.4.3.5"/>
    </reaction>
</comment>
<feature type="binding site" evidence="5">
    <location>
        <position position="70"/>
    </location>
    <ligand>
        <name>substrate</name>
    </ligand>
</feature>
<dbReference type="InterPro" id="IPR019740">
    <property type="entry name" value="Pyridox_Oxase_CS"/>
</dbReference>
<comment type="pathway">
    <text evidence="5">Cofactor metabolism; pyridoxal 5'-phosphate salvage; pyridoxal 5'-phosphate from pyridoxamine 5'-phosphate: step 1/1.</text>
</comment>
<dbReference type="NCBIfam" id="TIGR00558">
    <property type="entry name" value="pdxH"/>
    <property type="match status" value="1"/>
</dbReference>
<accession>A0ABW5UFN1</accession>
<feature type="binding site" evidence="5">
    <location>
        <position position="135"/>
    </location>
    <ligand>
        <name>substrate</name>
    </ligand>
</feature>
<evidence type="ECO:0000313" key="9">
    <source>
        <dbReference type="Proteomes" id="UP001597418"/>
    </source>
</evidence>